<sequence length="45" mass="5060">MLCFKNISFSSKITSFLALLELASPLNEYYDNQSTTNDLVILETA</sequence>
<dbReference type="EMBL" id="QENZ01000004">
    <property type="protein sequence ID" value="PVX50800.1"/>
    <property type="molecule type" value="Genomic_DNA"/>
</dbReference>
<proteinExistence type="predicted"/>
<evidence type="ECO:0000313" key="2">
    <source>
        <dbReference type="Proteomes" id="UP000251835"/>
    </source>
</evidence>
<comment type="caution">
    <text evidence="1">The sequence shown here is derived from an EMBL/GenBank/DDBJ whole genome shotgun (WGS) entry which is preliminary data.</text>
</comment>
<name>A0A7L4UNN6_BALHA</name>
<keyword evidence="2" id="KW-1185">Reference proteome</keyword>
<dbReference type="AlphaFoldDB" id="A0A7L4UNN6"/>
<reference evidence="1 2" key="1">
    <citation type="submission" date="2018-05" db="EMBL/GenBank/DDBJ databases">
        <title>Genomic Encyclopedia of Type Strains, Phase IV (KMG-IV): sequencing the most valuable type-strain genomes for metagenomic binning, comparative biology and taxonomic classification.</title>
        <authorList>
            <person name="Goeker M."/>
        </authorList>
    </citation>
    <scope>NUCLEOTIDE SEQUENCE [LARGE SCALE GENOMIC DNA]</scope>
    <source>
        <strain evidence="1 2">DSM 28579</strain>
    </source>
</reference>
<organism evidence="1 2">
    <name type="scientific">Balneicella halophila</name>
    <dbReference type="NCBI Taxonomy" id="1537566"/>
    <lineage>
        <taxon>Bacteria</taxon>
        <taxon>Pseudomonadati</taxon>
        <taxon>Bacteroidota</taxon>
        <taxon>Bacteroidia</taxon>
        <taxon>Bacteroidales</taxon>
        <taxon>Balneicellaceae</taxon>
        <taxon>Balneicella</taxon>
    </lineage>
</organism>
<accession>A0A7L4UNN6</accession>
<gene>
    <name evidence="1" type="ORF">C7377_1117</name>
</gene>
<protein>
    <submittedName>
        <fullName evidence="1">Uncharacterized protein</fullName>
    </submittedName>
</protein>
<dbReference type="Proteomes" id="UP000251835">
    <property type="component" value="Unassembled WGS sequence"/>
</dbReference>
<evidence type="ECO:0000313" key="1">
    <source>
        <dbReference type="EMBL" id="PVX50800.1"/>
    </source>
</evidence>